<dbReference type="SUPFAM" id="SSF52091">
    <property type="entry name" value="SpoIIaa-like"/>
    <property type="match status" value="1"/>
</dbReference>
<accession>X1J6C1</accession>
<dbReference type="Gene3D" id="3.30.750.24">
    <property type="entry name" value="STAS domain"/>
    <property type="match status" value="1"/>
</dbReference>
<dbReference type="PANTHER" id="PTHR33495:SF2">
    <property type="entry name" value="ANTI-SIGMA FACTOR ANTAGONIST TM_1081-RELATED"/>
    <property type="match status" value="1"/>
</dbReference>
<dbReference type="PROSITE" id="PS50801">
    <property type="entry name" value="STAS"/>
    <property type="match status" value="1"/>
</dbReference>
<protein>
    <recommendedName>
        <fullName evidence="1">STAS domain-containing protein</fullName>
    </recommendedName>
</protein>
<evidence type="ECO:0000259" key="1">
    <source>
        <dbReference type="PROSITE" id="PS50801"/>
    </source>
</evidence>
<dbReference type="EMBL" id="BARU01030042">
    <property type="protein sequence ID" value="GAH73899.1"/>
    <property type="molecule type" value="Genomic_DNA"/>
</dbReference>
<proteinExistence type="predicted"/>
<evidence type="ECO:0000313" key="2">
    <source>
        <dbReference type="EMBL" id="GAH73899.1"/>
    </source>
</evidence>
<dbReference type="PANTHER" id="PTHR33495">
    <property type="entry name" value="ANTI-SIGMA FACTOR ANTAGONIST TM_1081-RELATED-RELATED"/>
    <property type="match status" value="1"/>
</dbReference>
<dbReference type="InterPro" id="IPR036513">
    <property type="entry name" value="STAS_dom_sf"/>
</dbReference>
<dbReference type="GO" id="GO:0043856">
    <property type="term" value="F:anti-sigma factor antagonist activity"/>
    <property type="evidence" value="ECO:0007669"/>
    <property type="project" value="TreeGrafter"/>
</dbReference>
<feature type="non-terminal residue" evidence="2">
    <location>
        <position position="1"/>
    </location>
</feature>
<dbReference type="Pfam" id="PF01740">
    <property type="entry name" value="STAS"/>
    <property type="match status" value="1"/>
</dbReference>
<comment type="caution">
    <text evidence="2">The sequence shown here is derived from an EMBL/GenBank/DDBJ whole genome shotgun (WGS) entry which is preliminary data.</text>
</comment>
<dbReference type="CDD" id="cd07043">
    <property type="entry name" value="STAS_anti-anti-sigma_factors"/>
    <property type="match status" value="1"/>
</dbReference>
<dbReference type="InterPro" id="IPR002645">
    <property type="entry name" value="STAS_dom"/>
</dbReference>
<feature type="domain" description="STAS" evidence="1">
    <location>
        <begin position="1"/>
        <end position="92"/>
    </location>
</feature>
<reference evidence="2" key="1">
    <citation type="journal article" date="2014" name="Front. Microbiol.">
        <title>High frequency of phylogenetically diverse reductive dehalogenase-homologous genes in deep subseafloor sedimentary metagenomes.</title>
        <authorList>
            <person name="Kawai M."/>
            <person name="Futagami T."/>
            <person name="Toyoda A."/>
            <person name="Takaki Y."/>
            <person name="Nishi S."/>
            <person name="Hori S."/>
            <person name="Arai W."/>
            <person name="Tsubouchi T."/>
            <person name="Morono Y."/>
            <person name="Uchiyama I."/>
            <person name="Ito T."/>
            <person name="Fujiyama A."/>
            <person name="Inagaki F."/>
            <person name="Takami H."/>
        </authorList>
    </citation>
    <scope>NUCLEOTIDE SEQUENCE</scope>
    <source>
        <strain evidence="2">Expedition CK06-06</strain>
    </source>
</reference>
<organism evidence="2">
    <name type="scientific">marine sediment metagenome</name>
    <dbReference type="NCBI Taxonomy" id="412755"/>
    <lineage>
        <taxon>unclassified sequences</taxon>
        <taxon>metagenomes</taxon>
        <taxon>ecological metagenomes</taxon>
    </lineage>
</organism>
<dbReference type="AlphaFoldDB" id="X1J6C1"/>
<gene>
    <name evidence="2" type="ORF">S03H2_47726</name>
</gene>
<sequence length="92" mass="10195">KIIKPGKDIVASMAEDFRKKLLKLVEKGIKDLTVDLAGAEMMDSVGLGVFIATHNSLKNAGGKLTITNVSEDIYRLFKTMRVDQNFQVKLVE</sequence>
<name>X1J6C1_9ZZZZ</name>